<feature type="compositionally biased region" description="Basic residues" evidence="2">
    <location>
        <begin position="147"/>
        <end position="163"/>
    </location>
</feature>
<proteinExistence type="predicted"/>
<dbReference type="GO" id="GO:0004867">
    <property type="term" value="F:serine-type endopeptidase inhibitor activity"/>
    <property type="evidence" value="ECO:0007669"/>
    <property type="project" value="UniProtKB-KW"/>
</dbReference>
<dbReference type="SUPFAM" id="SSF57567">
    <property type="entry name" value="Serine protease inhibitors"/>
    <property type="match status" value="1"/>
</dbReference>
<evidence type="ECO:0000313" key="5">
    <source>
        <dbReference type="Proteomes" id="UP001177023"/>
    </source>
</evidence>
<dbReference type="Proteomes" id="UP001177023">
    <property type="component" value="Unassembled WGS sequence"/>
</dbReference>
<evidence type="ECO:0000313" key="4">
    <source>
        <dbReference type="EMBL" id="CAJ0581856.1"/>
    </source>
</evidence>
<evidence type="ECO:0000256" key="2">
    <source>
        <dbReference type="SAM" id="MobiDB-lite"/>
    </source>
</evidence>
<protein>
    <recommendedName>
        <fullName evidence="6">TIL domain-containing protein</fullName>
    </recommendedName>
</protein>
<dbReference type="CDD" id="cd19941">
    <property type="entry name" value="TIL"/>
    <property type="match status" value="1"/>
</dbReference>
<comment type="caution">
    <text evidence="4">The sequence shown here is derived from an EMBL/GenBank/DDBJ whole genome shotgun (WGS) entry which is preliminary data.</text>
</comment>
<evidence type="ECO:0008006" key="6">
    <source>
        <dbReference type="Google" id="ProtNLM"/>
    </source>
</evidence>
<accession>A0AA36D6T5</accession>
<feature type="non-terminal residue" evidence="4">
    <location>
        <position position="1"/>
    </location>
</feature>
<feature type="region of interest" description="Disordered" evidence="2">
    <location>
        <begin position="141"/>
        <end position="163"/>
    </location>
</feature>
<feature type="signal peptide" evidence="3">
    <location>
        <begin position="1"/>
        <end position="15"/>
    </location>
</feature>
<keyword evidence="3" id="KW-0732">Signal</keyword>
<organism evidence="4 5">
    <name type="scientific">Mesorhabditis spiculigera</name>
    <dbReference type="NCBI Taxonomy" id="96644"/>
    <lineage>
        <taxon>Eukaryota</taxon>
        <taxon>Metazoa</taxon>
        <taxon>Ecdysozoa</taxon>
        <taxon>Nematoda</taxon>
        <taxon>Chromadorea</taxon>
        <taxon>Rhabditida</taxon>
        <taxon>Rhabditina</taxon>
        <taxon>Rhabditomorpha</taxon>
        <taxon>Rhabditoidea</taxon>
        <taxon>Rhabditidae</taxon>
        <taxon>Mesorhabditinae</taxon>
        <taxon>Mesorhabditis</taxon>
    </lineage>
</organism>
<name>A0AA36D6T5_9BILA</name>
<keyword evidence="1" id="KW-0646">Protease inhibitor</keyword>
<reference evidence="4" key="1">
    <citation type="submission" date="2023-06" db="EMBL/GenBank/DDBJ databases">
        <authorList>
            <person name="Delattre M."/>
        </authorList>
    </citation>
    <scope>NUCLEOTIDE SEQUENCE</scope>
    <source>
        <strain evidence="4">AF72</strain>
    </source>
</reference>
<gene>
    <name evidence="4" type="ORF">MSPICULIGERA_LOCUS20009</name>
</gene>
<dbReference type="InterPro" id="IPR036084">
    <property type="entry name" value="Ser_inhib-like_sf"/>
</dbReference>
<evidence type="ECO:0000256" key="1">
    <source>
        <dbReference type="ARBA" id="ARBA00022900"/>
    </source>
</evidence>
<keyword evidence="5" id="KW-1185">Reference proteome</keyword>
<dbReference type="AlphaFoldDB" id="A0AA36D6T5"/>
<keyword evidence="1" id="KW-0722">Serine protease inhibitor</keyword>
<feature type="chain" id="PRO_5041470978" description="TIL domain-containing protein" evidence="3">
    <location>
        <begin position="16"/>
        <end position="169"/>
    </location>
</feature>
<sequence length="169" mass="18784">MNFVLLVLLAPIATSWPFGDESLEKTQQCWMDTEVYVLCGGCEGTCAQPTVNPCRERCKPPRCECPSEKGYVSHGHCIHVSECPGPSIFSMDPDRVNVSPNQAMIKADALQPVSGVNVGSAPRRLLGSEVLDQRPKKYFPVANTKGGARHQPRRSPQKKFVHRRRLVRL</sequence>
<evidence type="ECO:0000256" key="3">
    <source>
        <dbReference type="SAM" id="SignalP"/>
    </source>
</evidence>
<dbReference type="Gene3D" id="2.10.25.10">
    <property type="entry name" value="Laminin"/>
    <property type="match status" value="1"/>
</dbReference>
<dbReference type="EMBL" id="CATQJA010002664">
    <property type="protein sequence ID" value="CAJ0581856.1"/>
    <property type="molecule type" value="Genomic_DNA"/>
</dbReference>